<dbReference type="InterPro" id="IPR006913">
    <property type="entry name" value="CENP-V/GFA"/>
</dbReference>
<dbReference type="RefSeq" id="WP_073268221.1">
    <property type="nucleotide sequence ID" value="NZ_FRBQ01000011.1"/>
</dbReference>
<keyword evidence="3" id="KW-0862">Zinc</keyword>
<dbReference type="InterPro" id="IPR011057">
    <property type="entry name" value="Mss4-like_sf"/>
</dbReference>
<name>A0A1M7N9M8_9GAMM</name>
<dbReference type="GO" id="GO:0046872">
    <property type="term" value="F:metal ion binding"/>
    <property type="evidence" value="ECO:0007669"/>
    <property type="project" value="UniProtKB-KW"/>
</dbReference>
<reference evidence="7" key="1">
    <citation type="submission" date="2016-11" db="EMBL/GenBank/DDBJ databases">
        <authorList>
            <person name="Varghese N."/>
            <person name="Submissions S."/>
        </authorList>
    </citation>
    <scope>NUCLEOTIDE SEQUENCE [LARGE SCALE GENOMIC DNA]</scope>
    <source>
        <strain evidence="7">CECT 8089</strain>
    </source>
</reference>
<comment type="similarity">
    <text evidence="1">Belongs to the Gfa family.</text>
</comment>
<proteinExistence type="inferred from homology"/>
<protein>
    <submittedName>
        <fullName evidence="6">Uncharacterized conserved protein</fullName>
    </submittedName>
</protein>
<dbReference type="OrthoDB" id="7765631at2"/>
<dbReference type="EMBL" id="FRBQ01000011">
    <property type="protein sequence ID" value="SHN00316.1"/>
    <property type="molecule type" value="Genomic_DNA"/>
</dbReference>
<dbReference type="STRING" id="1220495.SAMN05216288_0242"/>
<dbReference type="Pfam" id="PF04828">
    <property type="entry name" value="GFA"/>
    <property type="match status" value="1"/>
</dbReference>
<evidence type="ECO:0000259" key="5">
    <source>
        <dbReference type="PROSITE" id="PS51891"/>
    </source>
</evidence>
<dbReference type="PANTHER" id="PTHR33337:SF40">
    <property type="entry name" value="CENP-V_GFA DOMAIN-CONTAINING PROTEIN-RELATED"/>
    <property type="match status" value="1"/>
</dbReference>
<evidence type="ECO:0000256" key="4">
    <source>
        <dbReference type="ARBA" id="ARBA00023239"/>
    </source>
</evidence>
<keyword evidence="2" id="KW-0479">Metal-binding</keyword>
<dbReference type="Gene3D" id="3.90.1590.10">
    <property type="entry name" value="glutathione-dependent formaldehyde- activating enzyme (gfa)"/>
    <property type="match status" value="1"/>
</dbReference>
<sequence>MHSGSCLCGVVKYQIDAPIKSANHCHCGQCRKSHGAAFATYGNVRREHFRFTQGEESVSTFTSSPGVGRTFCQHCGSNLQWFAEQPYPKWVSVALGTLDTPLQNLEQKHIYTRSKADWYCLNDGLPVDDHN</sequence>
<evidence type="ECO:0000313" key="6">
    <source>
        <dbReference type="EMBL" id="SHN00316.1"/>
    </source>
</evidence>
<dbReference type="GO" id="GO:0016846">
    <property type="term" value="F:carbon-sulfur lyase activity"/>
    <property type="evidence" value="ECO:0007669"/>
    <property type="project" value="InterPro"/>
</dbReference>
<accession>A0A1M7N9M8</accession>
<dbReference type="SUPFAM" id="SSF51316">
    <property type="entry name" value="Mss4-like"/>
    <property type="match status" value="1"/>
</dbReference>
<dbReference type="Proteomes" id="UP000184305">
    <property type="component" value="Unassembled WGS sequence"/>
</dbReference>
<evidence type="ECO:0000256" key="3">
    <source>
        <dbReference type="ARBA" id="ARBA00022833"/>
    </source>
</evidence>
<dbReference type="AlphaFoldDB" id="A0A1M7N9M8"/>
<keyword evidence="4" id="KW-0456">Lyase</keyword>
<gene>
    <name evidence="6" type="ORF">SAMN05216288_0242</name>
</gene>
<organism evidence="6 7">
    <name type="scientific">Phytopseudomonas punonensis</name>
    <dbReference type="NCBI Taxonomy" id="1220495"/>
    <lineage>
        <taxon>Bacteria</taxon>
        <taxon>Pseudomonadati</taxon>
        <taxon>Pseudomonadota</taxon>
        <taxon>Gammaproteobacteria</taxon>
        <taxon>Pseudomonadales</taxon>
        <taxon>Pseudomonadaceae</taxon>
        <taxon>Phytopseudomonas</taxon>
    </lineage>
</organism>
<feature type="domain" description="CENP-V/GFA" evidence="5">
    <location>
        <begin position="2"/>
        <end position="106"/>
    </location>
</feature>
<dbReference type="PANTHER" id="PTHR33337">
    <property type="entry name" value="GFA DOMAIN-CONTAINING PROTEIN"/>
    <property type="match status" value="1"/>
</dbReference>
<evidence type="ECO:0000256" key="1">
    <source>
        <dbReference type="ARBA" id="ARBA00005495"/>
    </source>
</evidence>
<keyword evidence="7" id="KW-1185">Reference proteome</keyword>
<evidence type="ECO:0000313" key="7">
    <source>
        <dbReference type="Proteomes" id="UP000184305"/>
    </source>
</evidence>
<evidence type="ECO:0000256" key="2">
    <source>
        <dbReference type="ARBA" id="ARBA00022723"/>
    </source>
</evidence>
<dbReference type="PROSITE" id="PS51891">
    <property type="entry name" value="CENP_V_GFA"/>
    <property type="match status" value="1"/>
</dbReference>